<dbReference type="GO" id="GO:0016020">
    <property type="term" value="C:membrane"/>
    <property type="evidence" value="ECO:0007669"/>
    <property type="project" value="UniProtKB-SubCell"/>
</dbReference>
<proteinExistence type="inferred from homology"/>
<comment type="caution">
    <text evidence="9">The sequence shown here is derived from an EMBL/GenBank/DDBJ whole genome shotgun (WGS) entry which is preliminary data.</text>
</comment>
<accession>A0A2G1QM22</accession>
<feature type="chain" id="PRO_5013847728" description="Lectin-like protein BA14k" evidence="8">
    <location>
        <begin position="30"/>
        <end position="144"/>
    </location>
</feature>
<comment type="function">
    <text evidence="6">Has immunoglobulin-binding and hemagglutination properties, and can bind to mannose. Essential for virulence. May be involved in LPS biosynthesis or polysaccharide transport.</text>
</comment>
<protein>
    <recommendedName>
        <fullName evidence="3">Lectin-like protein BA14k</fullName>
    </recommendedName>
</protein>
<dbReference type="GO" id="GO:0030246">
    <property type="term" value="F:carbohydrate binding"/>
    <property type="evidence" value="ECO:0007669"/>
    <property type="project" value="UniProtKB-KW"/>
</dbReference>
<name>A0A2G1QM22_9HYPH</name>
<evidence type="ECO:0000256" key="3">
    <source>
        <dbReference type="ARBA" id="ARBA00020552"/>
    </source>
</evidence>
<gene>
    <name evidence="9" type="ORF">CSC94_12880</name>
</gene>
<sequence length="144" mass="15434">MKTLLRTILPAIAGVSCLAAIAAAPSAMALPAGGASVATHAVTSVRPSGPAVLPAQYIPPPPFGMQPTPPAWLVPQTPRMGRRAPVPPPSMAPRHDNRKPAMAGKRRPMKRSCDVRACKRAYRTFRASDCTFQPYRGPRRQCTK</sequence>
<evidence type="ECO:0000256" key="5">
    <source>
        <dbReference type="ARBA" id="ARBA00022734"/>
    </source>
</evidence>
<keyword evidence="4" id="KW-1003">Cell membrane</keyword>
<dbReference type="OrthoDB" id="8117189at2"/>
<evidence type="ECO:0000313" key="10">
    <source>
        <dbReference type="Proteomes" id="UP000221168"/>
    </source>
</evidence>
<organism evidence="9 10">
    <name type="scientific">Zhengella mangrovi</name>
    <dbReference type="NCBI Taxonomy" id="1982044"/>
    <lineage>
        <taxon>Bacteria</taxon>
        <taxon>Pseudomonadati</taxon>
        <taxon>Pseudomonadota</taxon>
        <taxon>Alphaproteobacteria</taxon>
        <taxon>Hyphomicrobiales</taxon>
        <taxon>Notoacmeibacteraceae</taxon>
        <taxon>Zhengella</taxon>
    </lineage>
</organism>
<evidence type="ECO:0000256" key="8">
    <source>
        <dbReference type="SAM" id="SignalP"/>
    </source>
</evidence>
<evidence type="ECO:0000256" key="4">
    <source>
        <dbReference type="ARBA" id="ARBA00022475"/>
    </source>
</evidence>
<dbReference type="AlphaFoldDB" id="A0A2G1QM22"/>
<feature type="signal peptide" evidence="8">
    <location>
        <begin position="1"/>
        <end position="29"/>
    </location>
</feature>
<comment type="similarity">
    <text evidence="2">Belongs to the BA14k family.</text>
</comment>
<dbReference type="Pfam" id="PF07886">
    <property type="entry name" value="BA14K"/>
    <property type="match status" value="1"/>
</dbReference>
<comment type="subcellular location">
    <subcellularLocation>
        <location evidence="1">Membrane</location>
        <topology evidence="1">Single-pass membrane protein</topology>
    </subcellularLocation>
</comment>
<evidence type="ECO:0000256" key="6">
    <source>
        <dbReference type="ARBA" id="ARBA00025321"/>
    </source>
</evidence>
<keyword evidence="8" id="KW-0732">Signal</keyword>
<evidence type="ECO:0000256" key="7">
    <source>
        <dbReference type="SAM" id="MobiDB-lite"/>
    </source>
</evidence>
<dbReference type="EMBL" id="PDVP01000007">
    <property type="protein sequence ID" value="PHP66576.1"/>
    <property type="molecule type" value="Genomic_DNA"/>
</dbReference>
<dbReference type="PROSITE" id="PS51257">
    <property type="entry name" value="PROKAR_LIPOPROTEIN"/>
    <property type="match status" value="1"/>
</dbReference>
<evidence type="ECO:0000256" key="2">
    <source>
        <dbReference type="ARBA" id="ARBA00010270"/>
    </source>
</evidence>
<keyword evidence="10" id="KW-1185">Reference proteome</keyword>
<evidence type="ECO:0000256" key="1">
    <source>
        <dbReference type="ARBA" id="ARBA00004167"/>
    </source>
</evidence>
<dbReference type="InterPro" id="IPR012413">
    <property type="entry name" value="BA14K"/>
</dbReference>
<keyword evidence="4" id="KW-0472">Membrane</keyword>
<dbReference type="Proteomes" id="UP000221168">
    <property type="component" value="Unassembled WGS sequence"/>
</dbReference>
<reference evidence="9 10" key="1">
    <citation type="submission" date="2017-10" db="EMBL/GenBank/DDBJ databases">
        <title>Sedimentibacterium mangrovi gen. nov., sp. nov., a novel member of family Phyllobacteriacea isolated from mangrove sediment.</title>
        <authorList>
            <person name="Liao H."/>
            <person name="Tian Y."/>
        </authorList>
    </citation>
    <scope>NUCLEOTIDE SEQUENCE [LARGE SCALE GENOMIC DNA]</scope>
    <source>
        <strain evidence="9 10">X9-2-2</strain>
    </source>
</reference>
<evidence type="ECO:0000313" key="9">
    <source>
        <dbReference type="EMBL" id="PHP66576.1"/>
    </source>
</evidence>
<keyword evidence="5" id="KW-0430">Lectin</keyword>
<feature type="region of interest" description="Disordered" evidence="7">
    <location>
        <begin position="68"/>
        <end position="111"/>
    </location>
</feature>